<sequence length="142" mass="15757">MGCKSVTPSGVESCCRLLPIGPRKGEAEYIAATGGACQGIWLTKLLNNLNEEAKSKPLLKVDNKSAIALANNHVHHERNKHIDTRFHFIRECIEKGAIKLQHVRTGDQLADILTKPLGRQRFSELRSKIGVQFITEGNKFKG</sequence>
<protein>
    <submittedName>
        <fullName evidence="1">Uncharacterized protein</fullName>
    </submittedName>
</protein>
<proteinExistence type="predicted"/>
<comment type="caution">
    <text evidence="1">The sequence shown here is derived from an EMBL/GenBank/DDBJ whole genome shotgun (WGS) entry which is preliminary data.</text>
</comment>
<name>A0A9P0ZBJ8_CUSEU</name>
<gene>
    <name evidence="1" type="ORF">CEURO_LOCUS12131</name>
</gene>
<dbReference type="CDD" id="cd09272">
    <property type="entry name" value="RNase_HI_RT_Ty1"/>
    <property type="match status" value="1"/>
</dbReference>
<evidence type="ECO:0000313" key="1">
    <source>
        <dbReference type="EMBL" id="CAH9092864.1"/>
    </source>
</evidence>
<reference evidence="1" key="1">
    <citation type="submission" date="2022-07" db="EMBL/GenBank/DDBJ databases">
        <authorList>
            <person name="Macas J."/>
            <person name="Novak P."/>
            <person name="Neumann P."/>
        </authorList>
    </citation>
    <scope>NUCLEOTIDE SEQUENCE</scope>
</reference>
<dbReference type="Proteomes" id="UP001152484">
    <property type="component" value="Unassembled WGS sequence"/>
</dbReference>
<dbReference type="OrthoDB" id="1927598at2759"/>
<evidence type="ECO:0000313" key="2">
    <source>
        <dbReference type="Proteomes" id="UP001152484"/>
    </source>
</evidence>
<organism evidence="1 2">
    <name type="scientific">Cuscuta europaea</name>
    <name type="common">European dodder</name>
    <dbReference type="NCBI Taxonomy" id="41803"/>
    <lineage>
        <taxon>Eukaryota</taxon>
        <taxon>Viridiplantae</taxon>
        <taxon>Streptophyta</taxon>
        <taxon>Embryophyta</taxon>
        <taxon>Tracheophyta</taxon>
        <taxon>Spermatophyta</taxon>
        <taxon>Magnoliopsida</taxon>
        <taxon>eudicotyledons</taxon>
        <taxon>Gunneridae</taxon>
        <taxon>Pentapetalae</taxon>
        <taxon>asterids</taxon>
        <taxon>lamiids</taxon>
        <taxon>Solanales</taxon>
        <taxon>Convolvulaceae</taxon>
        <taxon>Cuscuteae</taxon>
        <taxon>Cuscuta</taxon>
        <taxon>Cuscuta subgen. Cuscuta</taxon>
    </lineage>
</organism>
<dbReference type="PANTHER" id="PTHR11439:SF515">
    <property type="entry name" value="GAG-POL POLYPROTEIN"/>
    <property type="match status" value="1"/>
</dbReference>
<dbReference type="AlphaFoldDB" id="A0A9P0ZBJ8"/>
<dbReference type="PANTHER" id="PTHR11439">
    <property type="entry name" value="GAG-POL-RELATED RETROTRANSPOSON"/>
    <property type="match status" value="1"/>
</dbReference>
<accession>A0A9P0ZBJ8</accession>
<keyword evidence="2" id="KW-1185">Reference proteome</keyword>
<dbReference type="EMBL" id="CAMAPE010000029">
    <property type="protein sequence ID" value="CAH9092864.1"/>
    <property type="molecule type" value="Genomic_DNA"/>
</dbReference>